<keyword evidence="1" id="KW-1133">Transmembrane helix</keyword>
<keyword evidence="3" id="KW-1185">Reference proteome</keyword>
<dbReference type="Proteomes" id="UP000021053">
    <property type="component" value="Unassembled WGS sequence"/>
</dbReference>
<keyword evidence="1" id="KW-0472">Membrane</keyword>
<dbReference type="Pfam" id="PF12811">
    <property type="entry name" value="BaxI_1"/>
    <property type="match status" value="1"/>
</dbReference>
<dbReference type="EMBL" id="JFBT01000001">
    <property type="protein sequence ID" value="EXG79968.1"/>
    <property type="molecule type" value="Genomic_DNA"/>
</dbReference>
<protein>
    <submittedName>
        <fullName evidence="2">Putative membrane protein</fullName>
    </submittedName>
</protein>
<dbReference type="AlphaFoldDB" id="A0A010YXN8"/>
<evidence type="ECO:0000313" key="3">
    <source>
        <dbReference type="Proteomes" id="UP000021053"/>
    </source>
</evidence>
<proteinExistence type="predicted"/>
<dbReference type="PATRIC" id="fig|927661.3.peg.1005"/>
<organism evidence="2 3">
    <name type="scientific">Cryptosporangium arvum DSM 44712</name>
    <dbReference type="NCBI Taxonomy" id="927661"/>
    <lineage>
        <taxon>Bacteria</taxon>
        <taxon>Bacillati</taxon>
        <taxon>Actinomycetota</taxon>
        <taxon>Actinomycetes</taxon>
        <taxon>Cryptosporangiales</taxon>
        <taxon>Cryptosporangiaceae</taxon>
        <taxon>Cryptosporangium</taxon>
    </lineage>
</organism>
<sequence length="273" mass="28994">MKSSNPVLSRLADRSAQHATFHRAPAQQPYGGYGAPAGYPQSPEYAQQYAPPTAGRMTVDDVVVRTVAMLAVVGVFGAIGWFVLPDSISVGVAIAAAMVGLVLGLVISFMGLTNPALILTYAAAEGLFLGVISQSFEALYPGIVIQAVIGTFGVFFSMAALYKFKIIRVTPFFAKMVIGALIGVVVLMLANFVASLFIDGGFGLRDGGGIAIIFSLVCICIAALTFALDFKQIEELSAAGADKKYAWLSAFGIVVGLIWLYLEILRLLSYFRD</sequence>
<feature type="transmembrane region" description="Helical" evidence="1">
    <location>
        <begin position="245"/>
        <end position="262"/>
    </location>
</feature>
<dbReference type="HOGENOM" id="CLU_074030_0_0_11"/>
<feature type="transmembrane region" description="Helical" evidence="1">
    <location>
        <begin position="90"/>
        <end position="109"/>
    </location>
</feature>
<name>A0A010YXN8_9ACTN</name>
<reference evidence="2 3" key="1">
    <citation type="submission" date="2013-07" db="EMBL/GenBank/DDBJ databases">
        <authorList>
            <consortium name="DOE Joint Genome Institute"/>
            <person name="Eisen J."/>
            <person name="Huntemann M."/>
            <person name="Han J."/>
            <person name="Chen A."/>
            <person name="Kyrpides N."/>
            <person name="Mavromatis K."/>
            <person name="Markowitz V."/>
            <person name="Palaniappan K."/>
            <person name="Ivanova N."/>
            <person name="Schaumberg A."/>
            <person name="Pati A."/>
            <person name="Liolios K."/>
            <person name="Nordberg H.P."/>
            <person name="Cantor M.N."/>
            <person name="Hua S.X."/>
            <person name="Woyke T."/>
        </authorList>
    </citation>
    <scope>NUCLEOTIDE SEQUENCE [LARGE SCALE GENOMIC DNA]</scope>
    <source>
        <strain evidence="2 3">DSM 44712</strain>
    </source>
</reference>
<dbReference type="OrthoDB" id="116480at2"/>
<dbReference type="PANTHER" id="PTHR41282:SF1">
    <property type="entry name" value="CONSERVED TRANSMEMBRANE PROTEIN-RELATED"/>
    <property type="match status" value="1"/>
</dbReference>
<dbReference type="InterPro" id="IPR010539">
    <property type="entry name" value="BaxI_1-like"/>
</dbReference>
<feature type="transmembrane region" description="Helical" evidence="1">
    <location>
        <begin position="142"/>
        <end position="164"/>
    </location>
</feature>
<accession>A0A010YXN8</accession>
<dbReference type="RefSeq" id="WP_035848733.1">
    <property type="nucleotide sequence ID" value="NZ_KK073874.1"/>
</dbReference>
<feature type="transmembrane region" description="Helical" evidence="1">
    <location>
        <begin position="62"/>
        <end position="84"/>
    </location>
</feature>
<evidence type="ECO:0000313" key="2">
    <source>
        <dbReference type="EMBL" id="EXG79968.1"/>
    </source>
</evidence>
<dbReference type="PIRSF" id="PIRSF009160">
    <property type="entry name" value="UCP009160"/>
    <property type="match status" value="1"/>
</dbReference>
<feature type="transmembrane region" description="Helical" evidence="1">
    <location>
        <begin position="176"/>
        <end position="198"/>
    </location>
</feature>
<feature type="transmembrane region" description="Helical" evidence="1">
    <location>
        <begin position="210"/>
        <end position="233"/>
    </location>
</feature>
<keyword evidence="1" id="KW-0812">Transmembrane</keyword>
<gene>
    <name evidence="2" type="ORF">CryarDRAFT_1023</name>
</gene>
<comment type="caution">
    <text evidence="2">The sequence shown here is derived from an EMBL/GenBank/DDBJ whole genome shotgun (WGS) entry which is preliminary data.</text>
</comment>
<evidence type="ECO:0000256" key="1">
    <source>
        <dbReference type="SAM" id="Phobius"/>
    </source>
</evidence>
<feature type="transmembrane region" description="Helical" evidence="1">
    <location>
        <begin position="116"/>
        <end position="136"/>
    </location>
</feature>
<dbReference type="PANTHER" id="PTHR41282">
    <property type="entry name" value="CONSERVED TRANSMEMBRANE PROTEIN-RELATED"/>
    <property type="match status" value="1"/>
</dbReference>